<proteinExistence type="predicted"/>
<dbReference type="AlphaFoldDB" id="A0A067MRD8"/>
<gene>
    <name evidence="1" type="ORF">BOTBODRAFT_508709</name>
</gene>
<name>A0A067MRD8_BOTB1</name>
<dbReference type="HOGENOM" id="CLU_1854932_0_0_1"/>
<evidence type="ECO:0000313" key="1">
    <source>
        <dbReference type="EMBL" id="KDQ18288.1"/>
    </source>
</evidence>
<sequence>MVTSSFSCFNLFGAGTRTSLAVEAEAEDAVLVAGNETRRGDGVGATSGTLGDCLRSWSFPSLRLWVDIGSGFVAGPLAGGNAGVVVAGVGLGESSAYTRPIVSFADALPCWFAETSARFCKSRIFRIGTPFQAGSSLR</sequence>
<dbReference type="InParanoid" id="A0A067MRD8"/>
<reference evidence="2" key="1">
    <citation type="journal article" date="2014" name="Proc. Natl. Acad. Sci. U.S.A.">
        <title>Extensive sampling of basidiomycete genomes demonstrates inadequacy of the white-rot/brown-rot paradigm for wood decay fungi.</title>
        <authorList>
            <person name="Riley R."/>
            <person name="Salamov A.A."/>
            <person name="Brown D.W."/>
            <person name="Nagy L.G."/>
            <person name="Floudas D."/>
            <person name="Held B.W."/>
            <person name="Levasseur A."/>
            <person name="Lombard V."/>
            <person name="Morin E."/>
            <person name="Otillar R."/>
            <person name="Lindquist E.A."/>
            <person name="Sun H."/>
            <person name="LaButti K.M."/>
            <person name="Schmutz J."/>
            <person name="Jabbour D."/>
            <person name="Luo H."/>
            <person name="Baker S.E."/>
            <person name="Pisabarro A.G."/>
            <person name="Walton J.D."/>
            <person name="Blanchette R.A."/>
            <person name="Henrissat B."/>
            <person name="Martin F."/>
            <person name="Cullen D."/>
            <person name="Hibbett D.S."/>
            <person name="Grigoriev I.V."/>
        </authorList>
    </citation>
    <scope>NUCLEOTIDE SEQUENCE [LARGE SCALE GENOMIC DNA]</scope>
    <source>
        <strain evidence="2">FD-172 SS1</strain>
    </source>
</reference>
<dbReference type="EMBL" id="KL198021">
    <property type="protein sequence ID" value="KDQ18288.1"/>
    <property type="molecule type" value="Genomic_DNA"/>
</dbReference>
<keyword evidence="2" id="KW-1185">Reference proteome</keyword>
<protein>
    <submittedName>
        <fullName evidence="1">Uncharacterized protein</fullName>
    </submittedName>
</protein>
<organism evidence="1 2">
    <name type="scientific">Botryobasidium botryosum (strain FD-172 SS1)</name>
    <dbReference type="NCBI Taxonomy" id="930990"/>
    <lineage>
        <taxon>Eukaryota</taxon>
        <taxon>Fungi</taxon>
        <taxon>Dikarya</taxon>
        <taxon>Basidiomycota</taxon>
        <taxon>Agaricomycotina</taxon>
        <taxon>Agaricomycetes</taxon>
        <taxon>Cantharellales</taxon>
        <taxon>Botryobasidiaceae</taxon>
        <taxon>Botryobasidium</taxon>
    </lineage>
</organism>
<accession>A0A067MRD8</accession>
<dbReference type="Proteomes" id="UP000027195">
    <property type="component" value="Unassembled WGS sequence"/>
</dbReference>
<evidence type="ECO:0000313" key="2">
    <source>
        <dbReference type="Proteomes" id="UP000027195"/>
    </source>
</evidence>